<evidence type="ECO:0000259" key="4">
    <source>
        <dbReference type="Pfam" id="PF00291"/>
    </source>
</evidence>
<accession>A0A1G7SL73</accession>
<dbReference type="InterPro" id="IPR001926">
    <property type="entry name" value="TrpB-like_PALP"/>
</dbReference>
<feature type="domain" description="Tryptophan synthase beta chain-like PALP" evidence="4">
    <location>
        <begin position="77"/>
        <end position="370"/>
    </location>
</feature>
<reference evidence="5 6" key="1">
    <citation type="submission" date="2016-10" db="EMBL/GenBank/DDBJ databases">
        <authorList>
            <person name="Varghese N."/>
            <person name="Submissions S."/>
        </authorList>
    </citation>
    <scope>NUCLEOTIDE SEQUENCE [LARGE SCALE GENOMIC DNA]</scope>
    <source>
        <strain evidence="5 6">CGMCC 1.3527</strain>
    </source>
</reference>
<evidence type="ECO:0000313" key="5">
    <source>
        <dbReference type="EMBL" id="SDG23672.1"/>
    </source>
</evidence>
<evidence type="ECO:0000256" key="2">
    <source>
        <dbReference type="ARBA" id="ARBA00022898"/>
    </source>
</evidence>
<keyword evidence="6" id="KW-1185">Reference proteome</keyword>
<sequence>MERLACYDCGETYAFGDAARCRCGEPLWFETDTTEFDWPDASEASGPTGSGVSLGRDTLWRYESVLPATEPTGLAAAAGGTPLFRAPSIEPADGPRIHLKVEGVNPTGSFKDRGTAVGICRIDGPVGTVSHGNMALSVAAHAAAADREAVVLVAEDTPDSRLAMIAQHDPHLFRVRGDYGRLYDDTLDGDLGAAFLNSDAPLRVAGQKTVAYEICEAFAPDAPDAIVLPVSSGGQASGVWKALRELDAAGLLSSVPRIYLAQAARCDPIARAYRRGDSCVEPVEGEPTVAVSINNADPPSGNRALAAVTETDGGVVSVAEETMIAETERLAADAGVSVEPSCAVATAAVRELAASGELDAADDVAVILTGSGYKYGASEADTSSVREVDRADVPAAVRDAMR</sequence>
<organism evidence="5 6">
    <name type="scientific">Halorubrum xinjiangense</name>
    <dbReference type="NCBI Taxonomy" id="261291"/>
    <lineage>
        <taxon>Archaea</taxon>
        <taxon>Methanobacteriati</taxon>
        <taxon>Methanobacteriota</taxon>
        <taxon>Stenosarchaea group</taxon>
        <taxon>Halobacteria</taxon>
        <taxon>Halobacteriales</taxon>
        <taxon>Haloferacaceae</taxon>
        <taxon>Halorubrum</taxon>
    </lineage>
</organism>
<dbReference type="EMBL" id="FNBO01000022">
    <property type="protein sequence ID" value="SDG23672.1"/>
    <property type="molecule type" value="Genomic_DNA"/>
</dbReference>
<dbReference type="OrthoDB" id="6371at2157"/>
<dbReference type="PANTHER" id="PTHR48078:SF6">
    <property type="entry name" value="L-THREONINE DEHYDRATASE CATABOLIC TDCB"/>
    <property type="match status" value="1"/>
</dbReference>
<protein>
    <submittedName>
        <fullName evidence="5">Threonine synthase</fullName>
    </submittedName>
</protein>
<dbReference type="SUPFAM" id="SSF53686">
    <property type="entry name" value="Tryptophan synthase beta subunit-like PLP-dependent enzymes"/>
    <property type="match status" value="1"/>
</dbReference>
<dbReference type="GO" id="GO:0004794">
    <property type="term" value="F:threonine deaminase activity"/>
    <property type="evidence" value="ECO:0007669"/>
    <property type="project" value="TreeGrafter"/>
</dbReference>
<dbReference type="RefSeq" id="WP_149799965.1">
    <property type="nucleotide sequence ID" value="NZ_FNBO01000022.1"/>
</dbReference>
<evidence type="ECO:0000313" key="6">
    <source>
        <dbReference type="Proteomes" id="UP000324020"/>
    </source>
</evidence>
<dbReference type="GO" id="GO:0006565">
    <property type="term" value="P:L-serine catabolic process"/>
    <property type="evidence" value="ECO:0007669"/>
    <property type="project" value="TreeGrafter"/>
</dbReference>
<dbReference type="AlphaFoldDB" id="A0A1G7SL73"/>
<name>A0A1G7SL73_9EURY</name>
<dbReference type="InterPro" id="IPR036052">
    <property type="entry name" value="TrpB-like_PALP_sf"/>
</dbReference>
<dbReference type="Gene3D" id="3.40.50.1100">
    <property type="match status" value="2"/>
</dbReference>
<dbReference type="Pfam" id="PF00291">
    <property type="entry name" value="PALP"/>
    <property type="match status" value="1"/>
</dbReference>
<keyword evidence="2" id="KW-0663">Pyridoxal phosphate</keyword>
<dbReference type="GO" id="GO:0003941">
    <property type="term" value="F:L-serine ammonia-lyase activity"/>
    <property type="evidence" value="ECO:0007669"/>
    <property type="project" value="TreeGrafter"/>
</dbReference>
<dbReference type="PANTHER" id="PTHR48078">
    <property type="entry name" value="THREONINE DEHYDRATASE, MITOCHONDRIAL-RELATED"/>
    <property type="match status" value="1"/>
</dbReference>
<dbReference type="GO" id="GO:0009097">
    <property type="term" value="P:isoleucine biosynthetic process"/>
    <property type="evidence" value="ECO:0007669"/>
    <property type="project" value="TreeGrafter"/>
</dbReference>
<keyword evidence="3" id="KW-0456">Lyase</keyword>
<dbReference type="Proteomes" id="UP000324020">
    <property type="component" value="Unassembled WGS sequence"/>
</dbReference>
<evidence type="ECO:0000256" key="3">
    <source>
        <dbReference type="ARBA" id="ARBA00023239"/>
    </source>
</evidence>
<comment type="cofactor">
    <cofactor evidence="1">
        <name>pyridoxal 5'-phosphate</name>
        <dbReference type="ChEBI" id="CHEBI:597326"/>
    </cofactor>
</comment>
<evidence type="ECO:0000256" key="1">
    <source>
        <dbReference type="ARBA" id="ARBA00001933"/>
    </source>
</evidence>
<dbReference type="GO" id="GO:0006567">
    <property type="term" value="P:L-threonine catabolic process"/>
    <property type="evidence" value="ECO:0007669"/>
    <property type="project" value="TreeGrafter"/>
</dbReference>
<dbReference type="InterPro" id="IPR050147">
    <property type="entry name" value="Ser/Thr_Dehydratase"/>
</dbReference>
<gene>
    <name evidence="5" type="ORF">SAMN04488067_12210</name>
</gene>
<proteinExistence type="predicted"/>